<dbReference type="AlphaFoldDB" id="E4V3X1"/>
<dbReference type="InterPro" id="IPR036047">
    <property type="entry name" value="F-box-like_dom_sf"/>
</dbReference>
<evidence type="ECO:0008006" key="4">
    <source>
        <dbReference type="Google" id="ProtNLM"/>
    </source>
</evidence>
<dbReference type="InParanoid" id="E4V3X1"/>
<feature type="compositionally biased region" description="Polar residues" evidence="1">
    <location>
        <begin position="649"/>
        <end position="670"/>
    </location>
</feature>
<evidence type="ECO:0000256" key="1">
    <source>
        <dbReference type="SAM" id="MobiDB-lite"/>
    </source>
</evidence>
<dbReference type="RefSeq" id="XP_003170458.1">
    <property type="nucleotide sequence ID" value="XM_003170410.1"/>
</dbReference>
<dbReference type="VEuPathDB" id="FungiDB:MGYG_07703"/>
<dbReference type="eggNOG" id="ENOG502T1XE">
    <property type="taxonomic scope" value="Eukaryota"/>
</dbReference>
<feature type="compositionally biased region" description="Polar residues" evidence="1">
    <location>
        <begin position="683"/>
        <end position="697"/>
    </location>
</feature>
<dbReference type="OrthoDB" id="5311681at2759"/>
<dbReference type="HOGENOM" id="CLU_024064_0_0_1"/>
<accession>E4V3X1</accession>
<sequence length="804" mass="88930">MSNVNPHMFGAGVSHELPVRGPGLMRLPLNLIALIVSNLDDVGDLARLCRTCRVLNYMALPQLYKNLTLTSYGQIRYNEDDLPEGYGSASPFSMGLNALVTRNVAQLVRSVTLRGEWRDDGLEEHARVGRVPDSSMMLNVCVRAAIDKMVGLESFSWEISNTKALETVCQGLAQLQNLQSLTLRFPSSRHPRPTTTIPPMPNLRIFKVTDIDPLCYPDDISLLLYGSKKLRDLRMHWSPRMRESQEPSVALTDYFRRCIAANSPLRLKKLAFQNFFALHPGGSATGVTHSCLEEITMLTSFSDKAAMTFVEASWPAPGPRDEMTALKTFRVDRVEKRGIDFLHQLAPLENLYFVNPLREPIDFINNLRPGVLYQSSSSTPLSSGGNQTIASEYHHNHPTPPGPGIQSLPPASRTSLREMQVSTIISVHGATLKRLLLPARMNMPVPLVVKLVHACPNLEQFAIAVDGNSLEVMGIVLPFLKKLQALRILIPTLQDNELRNATPTANSRTCGQGQSKINGNVVVNRHHKSNYMPRPDLSVIPPSDARDLAKLVDIDDSFHIQTLSLHLAEPIFSNIKIVGIGWKAWQVGGLYKSPVPMRSQKPLAPGDNPNSNGMAADPTVGVSSSSPNGHAPTNSRNPSITRRPENYGPDSSNAQSWSTQQPQSITSPPGNRNPLGKRKYNSDHNTTAPLPSPSGETYSPIMEPIAKKQQQNRPSAGSNINSGNPNAADSATNGDEEPIYPALSFLDEQVIAQVPENLRQSLNDCFTQMRSKPDQPFVWRRHVKRVGWDVLKHWEIWGLDVQEI</sequence>
<organism evidence="3">
    <name type="scientific">Arthroderma gypseum (strain ATCC MYA-4604 / CBS 118893)</name>
    <name type="common">Microsporum gypseum</name>
    <dbReference type="NCBI Taxonomy" id="535722"/>
    <lineage>
        <taxon>Eukaryota</taxon>
        <taxon>Fungi</taxon>
        <taxon>Dikarya</taxon>
        <taxon>Ascomycota</taxon>
        <taxon>Pezizomycotina</taxon>
        <taxon>Eurotiomycetes</taxon>
        <taxon>Eurotiomycetidae</taxon>
        <taxon>Onygenales</taxon>
        <taxon>Arthrodermataceae</taxon>
        <taxon>Nannizzia</taxon>
    </lineage>
</organism>
<name>E4V3X1_ARTGP</name>
<dbReference type="OMA" id="KMHWSPR"/>
<dbReference type="SUPFAM" id="SSF81383">
    <property type="entry name" value="F-box domain"/>
    <property type="match status" value="1"/>
</dbReference>
<keyword evidence="3" id="KW-1185">Reference proteome</keyword>
<dbReference type="STRING" id="535722.E4V3X1"/>
<proteinExistence type="predicted"/>
<dbReference type="EMBL" id="DS989828">
    <property type="protein sequence ID" value="EFR04695.1"/>
    <property type="molecule type" value="Genomic_DNA"/>
</dbReference>
<evidence type="ECO:0000313" key="2">
    <source>
        <dbReference type="EMBL" id="EFR04695.1"/>
    </source>
</evidence>
<evidence type="ECO:0000313" key="3">
    <source>
        <dbReference type="Proteomes" id="UP000002669"/>
    </source>
</evidence>
<feature type="region of interest" description="Disordered" evidence="1">
    <location>
        <begin position="598"/>
        <end position="736"/>
    </location>
</feature>
<reference evidence="3" key="1">
    <citation type="journal article" date="2012" name="MBio">
        <title>Comparative genome analysis of Trichophyton rubrum and related dermatophytes reveals candidate genes involved in infection.</title>
        <authorList>
            <person name="Martinez D.A."/>
            <person name="Oliver B.G."/>
            <person name="Graeser Y."/>
            <person name="Goldberg J.M."/>
            <person name="Li W."/>
            <person name="Martinez-Rossi N.M."/>
            <person name="Monod M."/>
            <person name="Shelest E."/>
            <person name="Barton R.C."/>
            <person name="Birch E."/>
            <person name="Brakhage A.A."/>
            <person name="Chen Z."/>
            <person name="Gurr S.J."/>
            <person name="Heiman D."/>
            <person name="Heitman J."/>
            <person name="Kosti I."/>
            <person name="Rossi A."/>
            <person name="Saif S."/>
            <person name="Samalova M."/>
            <person name="Saunders C.W."/>
            <person name="Shea T."/>
            <person name="Summerbell R.C."/>
            <person name="Xu J."/>
            <person name="Young S."/>
            <person name="Zeng Q."/>
            <person name="Birren B.W."/>
            <person name="Cuomo C.A."/>
            <person name="White T.C."/>
        </authorList>
    </citation>
    <scope>NUCLEOTIDE SEQUENCE [LARGE SCALE GENOMIC DNA]</scope>
    <source>
        <strain evidence="3">ATCC MYA-4604 / CBS 118893</strain>
    </source>
</reference>
<feature type="compositionally biased region" description="Polar residues" evidence="1">
    <location>
        <begin position="708"/>
        <end position="733"/>
    </location>
</feature>
<feature type="compositionally biased region" description="Polar residues" evidence="1">
    <location>
        <begin position="621"/>
        <end position="640"/>
    </location>
</feature>
<dbReference type="Proteomes" id="UP000002669">
    <property type="component" value="Unassembled WGS sequence"/>
</dbReference>
<dbReference type="GeneID" id="10025699"/>
<protein>
    <recommendedName>
        <fullName evidence="4">F-box domain-containing protein</fullName>
    </recommendedName>
</protein>
<feature type="region of interest" description="Disordered" evidence="1">
    <location>
        <begin position="391"/>
        <end position="412"/>
    </location>
</feature>
<gene>
    <name evidence="2" type="ORF">MGYG_07703</name>
</gene>